<reference evidence="10" key="1">
    <citation type="journal article" date="2021" name="Sci. Adv.">
        <title>The American lobster genome reveals insights on longevity, neural, and immune adaptations.</title>
        <authorList>
            <person name="Polinski J.M."/>
            <person name="Zimin A.V."/>
            <person name="Clark K.F."/>
            <person name="Kohn A.B."/>
            <person name="Sadowski N."/>
            <person name="Timp W."/>
            <person name="Ptitsyn A."/>
            <person name="Khanna P."/>
            <person name="Romanova D.Y."/>
            <person name="Williams P."/>
            <person name="Greenwood S.J."/>
            <person name="Moroz L.L."/>
            <person name="Walt D.R."/>
            <person name="Bodnar A.G."/>
        </authorList>
    </citation>
    <scope>NUCLEOTIDE SEQUENCE</scope>
    <source>
        <strain evidence="10">GMGI-L3</strain>
    </source>
</reference>
<keyword evidence="4 8" id="KW-1133">Transmembrane helix</keyword>
<gene>
    <name evidence="10" type="primary">SIFaR-L2</name>
    <name evidence="10" type="ORF">Hamer_G010239</name>
</gene>
<dbReference type="AlphaFoldDB" id="A0A8J5K0E3"/>
<comment type="caution">
    <text evidence="10">The sequence shown here is derived from an EMBL/GenBank/DDBJ whole genome shotgun (WGS) entry which is preliminary data.</text>
</comment>
<feature type="transmembrane region" description="Helical" evidence="8">
    <location>
        <begin position="259"/>
        <end position="280"/>
    </location>
</feature>
<dbReference type="InterPro" id="IPR053093">
    <property type="entry name" value="GPCR-like"/>
</dbReference>
<evidence type="ECO:0000313" key="11">
    <source>
        <dbReference type="Proteomes" id="UP000747542"/>
    </source>
</evidence>
<dbReference type="GO" id="GO:0004930">
    <property type="term" value="F:G protein-coupled receptor activity"/>
    <property type="evidence" value="ECO:0007669"/>
    <property type="project" value="UniProtKB-KW"/>
</dbReference>
<dbReference type="PRINTS" id="PR00237">
    <property type="entry name" value="GPCRRHODOPSN"/>
</dbReference>
<dbReference type="SUPFAM" id="SSF81321">
    <property type="entry name" value="Family A G protein-coupled receptor-like"/>
    <property type="match status" value="1"/>
</dbReference>
<keyword evidence="6" id="KW-0297">G-protein coupled receptor</keyword>
<feature type="transmembrane region" description="Helical" evidence="8">
    <location>
        <begin position="192"/>
        <end position="213"/>
    </location>
</feature>
<evidence type="ECO:0000259" key="9">
    <source>
        <dbReference type="PROSITE" id="PS50262"/>
    </source>
</evidence>
<evidence type="ECO:0000256" key="4">
    <source>
        <dbReference type="ARBA" id="ARBA00022989"/>
    </source>
</evidence>
<evidence type="ECO:0000256" key="8">
    <source>
        <dbReference type="SAM" id="Phobius"/>
    </source>
</evidence>
<dbReference type="GO" id="GO:0016020">
    <property type="term" value="C:membrane"/>
    <property type="evidence" value="ECO:0007669"/>
    <property type="project" value="UniProtKB-SubCell"/>
</dbReference>
<feature type="region of interest" description="Disordered" evidence="7">
    <location>
        <begin position="71"/>
        <end position="92"/>
    </location>
</feature>
<keyword evidence="5 8" id="KW-0472">Membrane</keyword>
<keyword evidence="11" id="KW-1185">Reference proteome</keyword>
<evidence type="ECO:0000256" key="3">
    <source>
        <dbReference type="ARBA" id="ARBA00022692"/>
    </source>
</evidence>
<name>A0A8J5K0E3_HOMAM</name>
<evidence type="ECO:0000313" key="10">
    <source>
        <dbReference type="EMBL" id="KAG7167835.1"/>
    </source>
</evidence>
<dbReference type="Pfam" id="PF00001">
    <property type="entry name" value="7tm_1"/>
    <property type="match status" value="1"/>
</dbReference>
<dbReference type="PROSITE" id="PS00237">
    <property type="entry name" value="G_PROTEIN_RECEP_F1_1"/>
    <property type="match status" value="1"/>
</dbReference>
<sequence>LYDLWQLKEPEEAHHGFIGSIRAVAVLVRRFWSPREFYCCHELLGHSTAVTEYRDTLLLLRVLSQGGRRQESTAQQCVSQPPDGNSDGGGLGQGPSGGLSLDPAHRHLSGYFLMLAVSDLLVCLFYIPVCTTVTGCTFSSYAEAFYFSHFGWTLVGITQAMGTYTILWLSLDRFIAVWWYSLYPIIQKKPNLFRNRMVVTITLCIVTHLTYIFTATVDCSIPDEADGLCTEGTWIVKNGYRNNFEKTWHKVYRSLFGLFIRWVPCCLLLLFNMGLVIGVIRGRVNFPATGNGSGRSGERTLVITMIAITASYILLTLPITVYIMAYATDVVNRCSGEHPKEVLGAVGNCLQLFEHVIYIVFLVGLNKGFRKELKILLHLEENINQKDPGGVELGVSYSRSGGHGECHKNHQNSCSLSSAIPNSMTEDS</sequence>
<feature type="transmembrane region" description="Helical" evidence="8">
    <location>
        <begin position="345"/>
        <end position="365"/>
    </location>
</feature>
<dbReference type="Proteomes" id="UP000747542">
    <property type="component" value="Unassembled WGS sequence"/>
</dbReference>
<feature type="domain" description="G-protein coupled receptors family 1 profile" evidence="9">
    <location>
        <begin position="111"/>
        <end position="362"/>
    </location>
</feature>
<keyword evidence="6" id="KW-0807">Transducer</keyword>
<comment type="subcellular location">
    <subcellularLocation>
        <location evidence="1">Membrane</location>
    </subcellularLocation>
</comment>
<evidence type="ECO:0000256" key="7">
    <source>
        <dbReference type="SAM" id="MobiDB-lite"/>
    </source>
</evidence>
<evidence type="ECO:0000256" key="1">
    <source>
        <dbReference type="ARBA" id="ARBA00004370"/>
    </source>
</evidence>
<evidence type="ECO:0000256" key="6">
    <source>
        <dbReference type="RuleBase" id="RU000688"/>
    </source>
</evidence>
<feature type="transmembrane region" description="Helical" evidence="8">
    <location>
        <begin position="149"/>
        <end position="171"/>
    </location>
</feature>
<organism evidence="10 11">
    <name type="scientific">Homarus americanus</name>
    <name type="common">American lobster</name>
    <dbReference type="NCBI Taxonomy" id="6706"/>
    <lineage>
        <taxon>Eukaryota</taxon>
        <taxon>Metazoa</taxon>
        <taxon>Ecdysozoa</taxon>
        <taxon>Arthropoda</taxon>
        <taxon>Crustacea</taxon>
        <taxon>Multicrustacea</taxon>
        <taxon>Malacostraca</taxon>
        <taxon>Eumalacostraca</taxon>
        <taxon>Eucarida</taxon>
        <taxon>Decapoda</taxon>
        <taxon>Pleocyemata</taxon>
        <taxon>Astacidea</taxon>
        <taxon>Nephropoidea</taxon>
        <taxon>Nephropidae</taxon>
        <taxon>Homarus</taxon>
    </lineage>
</organism>
<dbReference type="InterPro" id="IPR000276">
    <property type="entry name" value="GPCR_Rhodpsn"/>
</dbReference>
<dbReference type="EMBL" id="JAHLQT010021257">
    <property type="protein sequence ID" value="KAG7167835.1"/>
    <property type="molecule type" value="Genomic_DNA"/>
</dbReference>
<evidence type="ECO:0000256" key="5">
    <source>
        <dbReference type="ARBA" id="ARBA00023136"/>
    </source>
</evidence>
<dbReference type="PANTHER" id="PTHR47760">
    <property type="entry name" value="G-PROTEIN COUPLED RECEPTOR B0563.6-LIKE PROTEIN-RELATED"/>
    <property type="match status" value="1"/>
</dbReference>
<dbReference type="InterPro" id="IPR017452">
    <property type="entry name" value="GPCR_Rhodpsn_7TM"/>
</dbReference>
<comment type="similarity">
    <text evidence="2 6">Belongs to the G-protein coupled receptor 1 family.</text>
</comment>
<keyword evidence="3 6" id="KW-0812">Transmembrane</keyword>
<keyword evidence="6 10" id="KW-0675">Receptor</keyword>
<dbReference type="PANTHER" id="PTHR47760:SF1">
    <property type="entry name" value="G-PROTEIN COUPLED RECEPTORS FAMILY 1 PROFILE DOMAIN-CONTAINING PROTEIN"/>
    <property type="match status" value="1"/>
</dbReference>
<evidence type="ECO:0000256" key="2">
    <source>
        <dbReference type="ARBA" id="ARBA00010663"/>
    </source>
</evidence>
<protein>
    <submittedName>
        <fullName evidence="10">Neuropeptide SIFamide receptor-like 2</fullName>
    </submittedName>
</protein>
<feature type="transmembrane region" description="Helical" evidence="8">
    <location>
        <begin position="301"/>
        <end position="325"/>
    </location>
</feature>
<feature type="transmembrane region" description="Helical" evidence="8">
    <location>
        <begin position="108"/>
        <end position="129"/>
    </location>
</feature>
<dbReference type="Gene3D" id="1.20.1070.10">
    <property type="entry name" value="Rhodopsin 7-helix transmembrane proteins"/>
    <property type="match status" value="1"/>
</dbReference>
<accession>A0A8J5K0E3</accession>
<dbReference type="PROSITE" id="PS50262">
    <property type="entry name" value="G_PROTEIN_RECEP_F1_2"/>
    <property type="match status" value="1"/>
</dbReference>
<proteinExistence type="inferred from homology"/>
<feature type="non-terminal residue" evidence="10">
    <location>
        <position position="1"/>
    </location>
</feature>